<protein>
    <submittedName>
        <fullName evidence="1">Uncharacterized protein</fullName>
    </submittedName>
</protein>
<keyword evidence="2" id="KW-1185">Reference proteome</keyword>
<proteinExistence type="predicted"/>
<dbReference type="EMBL" id="SMOG01000005">
    <property type="protein sequence ID" value="TDF73535.1"/>
    <property type="molecule type" value="Genomic_DNA"/>
</dbReference>
<accession>A0AC61QJW3</accession>
<name>A0AC61QJW3_9BACT</name>
<gene>
    <name evidence="1" type="ORF">E0946_02985</name>
</gene>
<evidence type="ECO:0000313" key="1">
    <source>
        <dbReference type="EMBL" id="TDF73535.1"/>
    </source>
</evidence>
<organism evidence="1 2">
    <name type="scientific">Candidatus Syntrophosphaera thermopropionivorans</name>
    <dbReference type="NCBI Taxonomy" id="2593015"/>
    <lineage>
        <taxon>Bacteria</taxon>
        <taxon>Pseudomonadati</taxon>
        <taxon>Candidatus Cloacimonadota</taxon>
        <taxon>Candidatus Cloacimonadia</taxon>
        <taxon>Candidatus Cloacimonadales</taxon>
        <taxon>Candidatus Cloacimonadaceae</taxon>
        <taxon>Candidatus Syntrophosphaera</taxon>
    </lineage>
</organism>
<reference evidence="1" key="1">
    <citation type="submission" date="2019-03" db="EMBL/GenBank/DDBJ databases">
        <title>Candidatus Syntrophosphaera thermopropionivorans: a novel player in syntrophic propionate oxidation during anaerobic digestion.</title>
        <authorList>
            <person name="Dyksma S."/>
        </authorList>
    </citation>
    <scope>NUCLEOTIDE SEQUENCE</scope>
    <source>
        <strain evidence="1">W5</strain>
    </source>
</reference>
<sequence length="171" mass="19758">MKRLYLLMLLVLLAIGLNAQRGLFGIAYDAPLNTADSLLCYQGFLASEIEGNLITYRSDYNNFVDAIILIVDPIKEIVVGWFVSYNKDNTQEQDEYVLEQLEKIHGKAVYLDQEREKICWIFDEHRVAIYGYAPSGNLCIYYYDFSYPELFQLPPTVEQKIKNNPPDISQP</sequence>
<dbReference type="Proteomes" id="UP000294588">
    <property type="component" value="Unassembled WGS sequence"/>
</dbReference>
<evidence type="ECO:0000313" key="2">
    <source>
        <dbReference type="Proteomes" id="UP000294588"/>
    </source>
</evidence>
<comment type="caution">
    <text evidence="1">The sequence shown here is derived from an EMBL/GenBank/DDBJ whole genome shotgun (WGS) entry which is preliminary data.</text>
</comment>